<gene>
    <name evidence="5" type="ORF">COCSUDRAFT_56697</name>
</gene>
<dbReference type="GeneID" id="17039467"/>
<dbReference type="RefSeq" id="XP_005646027.1">
    <property type="nucleotide sequence ID" value="XM_005645970.1"/>
</dbReference>
<feature type="compositionally biased region" description="Low complexity" evidence="4">
    <location>
        <begin position="116"/>
        <end position="128"/>
    </location>
</feature>
<feature type="repeat" description="WD" evidence="3">
    <location>
        <begin position="479"/>
        <end position="520"/>
    </location>
</feature>
<dbReference type="KEGG" id="csl:COCSUDRAFT_56697"/>
<evidence type="ECO:0000256" key="2">
    <source>
        <dbReference type="ARBA" id="ARBA00022737"/>
    </source>
</evidence>
<feature type="compositionally biased region" description="Polar residues" evidence="4">
    <location>
        <begin position="25"/>
        <end position="38"/>
    </location>
</feature>
<dbReference type="PANTHER" id="PTHR19848:SF8">
    <property type="entry name" value="F-BOX AND WD REPEAT DOMAIN CONTAINING 7"/>
    <property type="match status" value="1"/>
</dbReference>
<organism evidence="5 6">
    <name type="scientific">Coccomyxa subellipsoidea (strain C-169)</name>
    <name type="common">Green microalga</name>
    <dbReference type="NCBI Taxonomy" id="574566"/>
    <lineage>
        <taxon>Eukaryota</taxon>
        <taxon>Viridiplantae</taxon>
        <taxon>Chlorophyta</taxon>
        <taxon>core chlorophytes</taxon>
        <taxon>Trebouxiophyceae</taxon>
        <taxon>Trebouxiophyceae incertae sedis</taxon>
        <taxon>Coccomyxaceae</taxon>
        <taxon>Coccomyxa</taxon>
        <taxon>Coccomyxa subellipsoidea</taxon>
    </lineage>
</organism>
<feature type="compositionally biased region" description="Pro residues" evidence="4">
    <location>
        <begin position="47"/>
        <end position="59"/>
    </location>
</feature>
<feature type="region of interest" description="Disordered" evidence="4">
    <location>
        <begin position="25"/>
        <end position="128"/>
    </location>
</feature>
<dbReference type="InterPro" id="IPR001680">
    <property type="entry name" value="WD40_rpt"/>
</dbReference>
<protein>
    <submittedName>
        <fullName evidence="5">WD40 repeat-like protein</fullName>
    </submittedName>
</protein>
<evidence type="ECO:0000313" key="5">
    <source>
        <dbReference type="EMBL" id="EIE21483.1"/>
    </source>
</evidence>
<dbReference type="PANTHER" id="PTHR19848">
    <property type="entry name" value="WD40 REPEAT PROTEIN"/>
    <property type="match status" value="1"/>
</dbReference>
<evidence type="ECO:0000313" key="6">
    <source>
        <dbReference type="Proteomes" id="UP000007264"/>
    </source>
</evidence>
<keyword evidence="2" id="KW-0677">Repeat</keyword>
<dbReference type="PROSITE" id="PS50294">
    <property type="entry name" value="WD_REPEATS_REGION"/>
    <property type="match status" value="1"/>
</dbReference>
<dbReference type="InterPro" id="IPR015943">
    <property type="entry name" value="WD40/YVTN_repeat-like_dom_sf"/>
</dbReference>
<dbReference type="InterPro" id="IPR019775">
    <property type="entry name" value="WD40_repeat_CS"/>
</dbReference>
<dbReference type="InterPro" id="IPR036322">
    <property type="entry name" value="WD40_repeat_dom_sf"/>
</dbReference>
<dbReference type="Proteomes" id="UP000007264">
    <property type="component" value="Unassembled WGS sequence"/>
</dbReference>
<dbReference type="OrthoDB" id="1068471at2759"/>
<dbReference type="PROSITE" id="PS50082">
    <property type="entry name" value="WD_REPEATS_2"/>
    <property type="match status" value="2"/>
</dbReference>
<sequence length="653" mass="69900">MKISIEIELEANEVDLATELLNTLRDGSQAGSVKSAQPSPVKLNRPKTPPPGMPFPGLPHPATTVPAASVPITPAPTSSSGSVTPQTAASQAPTPHQPALSSTQAPLPTPVANSMQQQQQQQPPQAQPLQREMVVNALKKHMMQLDCSQDGYAEKFESVSSDLNRILEQSGTPQQMFEYFTEAFMSIIFDDEMVANGKSVVLRHLTLPRPVNCNRAEFFGQAEAFACLVTLEFVTVPGAVQTLCSLMKDEKKRCAAVTMLGKTAEHCAEQLKQNCPSEFLEKLKQQMEALEPEFDYDKDYINECMGWTPLHSQNGSAPSSANGHAGAKPRLTAAGSFVGHADGVFSLAWDATNQQLVSSCKDGSFILWDTQGHQLQRLSAAPGYAYNGLAWAAEQGHLAAVGLHRDATPCIDVYRSGRGSLELCARLMRSPASLLSSVAVLPGTSEFATGERMGDSGIVSLYDFNSLPQNGEAQPTTTLKGTQDLVTVVAPLGAVPVLLSGAKDGTIAVWDVRQRTVAMTLVGSTHSSHEDSTAMVTTIDSRETTVVAGCLDTYISKWDLRSARDGMNAPMASVSMDNSAVLRVALGATPGWAAISTIDGLYYTDPFDSSLQPENMRAGVSTVQHYADVKWGTGELVLYAGSDQGMIDVYTVS</sequence>
<dbReference type="STRING" id="574566.I0YSW4"/>
<dbReference type="eggNOG" id="ENOG502S27C">
    <property type="taxonomic scope" value="Eukaryota"/>
</dbReference>
<comment type="caution">
    <text evidence="5">The sequence shown here is derived from an EMBL/GenBank/DDBJ whole genome shotgun (WGS) entry which is preliminary data.</text>
</comment>
<keyword evidence="6" id="KW-1185">Reference proteome</keyword>
<dbReference type="SUPFAM" id="SSF50978">
    <property type="entry name" value="WD40 repeat-like"/>
    <property type="match status" value="1"/>
</dbReference>
<evidence type="ECO:0000256" key="4">
    <source>
        <dbReference type="SAM" id="MobiDB-lite"/>
    </source>
</evidence>
<evidence type="ECO:0000256" key="1">
    <source>
        <dbReference type="ARBA" id="ARBA00022574"/>
    </source>
</evidence>
<reference evidence="5 6" key="1">
    <citation type="journal article" date="2012" name="Genome Biol.">
        <title>The genome of the polar eukaryotic microalga coccomyxa subellipsoidea reveals traits of cold adaptation.</title>
        <authorList>
            <person name="Blanc G."/>
            <person name="Agarkova I."/>
            <person name="Grimwood J."/>
            <person name="Kuo A."/>
            <person name="Brueggeman A."/>
            <person name="Dunigan D."/>
            <person name="Gurnon J."/>
            <person name="Ladunga I."/>
            <person name="Lindquist E."/>
            <person name="Lucas S."/>
            <person name="Pangilinan J."/>
            <person name="Proschold T."/>
            <person name="Salamov A."/>
            <person name="Schmutz J."/>
            <person name="Weeks D."/>
            <person name="Yamada T."/>
            <person name="Claverie J.M."/>
            <person name="Grigoriev I."/>
            <person name="Van Etten J."/>
            <person name="Lomsadze A."/>
            <person name="Borodovsky M."/>
        </authorList>
    </citation>
    <scope>NUCLEOTIDE SEQUENCE [LARGE SCALE GENOMIC DNA]</scope>
    <source>
        <strain evidence="5 6">C-169</strain>
    </source>
</reference>
<keyword evidence="1 3" id="KW-0853">WD repeat</keyword>
<feature type="repeat" description="WD" evidence="3">
    <location>
        <begin position="337"/>
        <end position="378"/>
    </location>
</feature>
<name>I0YSW4_COCSC</name>
<dbReference type="EMBL" id="AGSI01000012">
    <property type="protein sequence ID" value="EIE21483.1"/>
    <property type="molecule type" value="Genomic_DNA"/>
</dbReference>
<dbReference type="SMART" id="SM00320">
    <property type="entry name" value="WD40"/>
    <property type="match status" value="3"/>
</dbReference>
<accession>I0YSW4</accession>
<dbReference type="Gene3D" id="2.130.10.10">
    <property type="entry name" value="YVTN repeat-like/Quinoprotein amine dehydrogenase"/>
    <property type="match status" value="2"/>
</dbReference>
<dbReference type="PROSITE" id="PS00678">
    <property type="entry name" value="WD_REPEATS_1"/>
    <property type="match status" value="1"/>
</dbReference>
<dbReference type="Pfam" id="PF00400">
    <property type="entry name" value="WD40"/>
    <property type="match status" value="2"/>
</dbReference>
<evidence type="ECO:0000256" key="3">
    <source>
        <dbReference type="PROSITE-ProRule" id="PRU00221"/>
    </source>
</evidence>
<dbReference type="AlphaFoldDB" id="I0YSW4"/>
<feature type="compositionally biased region" description="Polar residues" evidence="4">
    <location>
        <begin position="75"/>
        <end position="115"/>
    </location>
</feature>
<proteinExistence type="predicted"/>